<dbReference type="STRING" id="101127.A0A1X2GBI0"/>
<evidence type="ECO:0000313" key="15">
    <source>
        <dbReference type="EMBL" id="ORX49106.1"/>
    </source>
</evidence>
<evidence type="ECO:0000256" key="8">
    <source>
        <dbReference type="ARBA" id="ARBA00023125"/>
    </source>
</evidence>
<reference evidence="15 16" key="1">
    <citation type="submission" date="2016-07" db="EMBL/GenBank/DDBJ databases">
        <title>Pervasive Adenine N6-methylation of Active Genes in Fungi.</title>
        <authorList>
            <consortium name="DOE Joint Genome Institute"/>
            <person name="Mondo S.J."/>
            <person name="Dannebaum R.O."/>
            <person name="Kuo R.C."/>
            <person name="Labutti K."/>
            <person name="Haridas S."/>
            <person name="Kuo A."/>
            <person name="Salamov A."/>
            <person name="Ahrendt S.R."/>
            <person name="Lipzen A."/>
            <person name="Sullivan W."/>
            <person name="Andreopoulos W.B."/>
            <person name="Clum A."/>
            <person name="Lindquist E."/>
            <person name="Daum C."/>
            <person name="Ramamoorthy G.K."/>
            <person name="Gryganskyi A."/>
            <person name="Culley D."/>
            <person name="Magnuson J.K."/>
            <person name="James T.Y."/>
            <person name="O'Malley M.A."/>
            <person name="Stajich J.E."/>
            <person name="Spatafora J.W."/>
            <person name="Visel A."/>
            <person name="Grigoriev I.V."/>
        </authorList>
    </citation>
    <scope>NUCLEOTIDE SEQUENCE [LARGE SCALE GENOMIC DNA]</scope>
    <source>
        <strain evidence="15 16">NRRL 3301</strain>
    </source>
</reference>
<feature type="domain" description="C2H2-type" evidence="14">
    <location>
        <begin position="39"/>
        <end position="70"/>
    </location>
</feature>
<dbReference type="Gene3D" id="3.30.160.60">
    <property type="entry name" value="Classic Zinc Finger"/>
    <property type="match status" value="2"/>
</dbReference>
<dbReference type="PROSITE" id="PS00028">
    <property type="entry name" value="ZINC_FINGER_C2H2_1"/>
    <property type="match status" value="2"/>
</dbReference>
<protein>
    <recommendedName>
        <fullName evidence="14">C2H2-type domain-containing protein</fullName>
    </recommendedName>
</protein>
<keyword evidence="2" id="KW-0678">Repressor</keyword>
<keyword evidence="4" id="KW-0677">Repeat</keyword>
<dbReference type="OrthoDB" id="654211at2759"/>
<accession>A0A1X2GBI0</accession>
<evidence type="ECO:0000256" key="3">
    <source>
        <dbReference type="ARBA" id="ARBA00022723"/>
    </source>
</evidence>
<feature type="region of interest" description="Disordered" evidence="13">
    <location>
        <begin position="55"/>
        <end position="123"/>
    </location>
</feature>
<evidence type="ECO:0000256" key="9">
    <source>
        <dbReference type="ARBA" id="ARBA00023163"/>
    </source>
</evidence>
<evidence type="ECO:0000259" key="14">
    <source>
        <dbReference type="PROSITE" id="PS50157"/>
    </source>
</evidence>
<evidence type="ECO:0000256" key="11">
    <source>
        <dbReference type="ARBA" id="ARBA00038023"/>
    </source>
</evidence>
<name>A0A1X2GBI0_9FUNG</name>
<dbReference type="Pfam" id="PF00096">
    <property type="entry name" value="zf-C2H2"/>
    <property type="match status" value="2"/>
</dbReference>
<dbReference type="GO" id="GO:0008270">
    <property type="term" value="F:zinc ion binding"/>
    <property type="evidence" value="ECO:0007669"/>
    <property type="project" value="UniProtKB-KW"/>
</dbReference>
<keyword evidence="8" id="KW-0238">DNA-binding</keyword>
<keyword evidence="16" id="KW-1185">Reference proteome</keyword>
<dbReference type="FunFam" id="3.30.160.60:FF:000152">
    <property type="entry name" value="DNA-binding protein creA"/>
    <property type="match status" value="1"/>
</dbReference>
<dbReference type="FunFam" id="3.30.160.60:FF:000145">
    <property type="entry name" value="Zinc finger protein 574"/>
    <property type="match status" value="1"/>
</dbReference>
<feature type="compositionally biased region" description="Basic residues" evidence="13">
    <location>
        <begin position="59"/>
        <end position="78"/>
    </location>
</feature>
<evidence type="ECO:0000256" key="6">
    <source>
        <dbReference type="ARBA" id="ARBA00022833"/>
    </source>
</evidence>
<organism evidence="15 16">
    <name type="scientific">Hesseltinella vesiculosa</name>
    <dbReference type="NCBI Taxonomy" id="101127"/>
    <lineage>
        <taxon>Eukaryota</taxon>
        <taxon>Fungi</taxon>
        <taxon>Fungi incertae sedis</taxon>
        <taxon>Mucoromycota</taxon>
        <taxon>Mucoromycotina</taxon>
        <taxon>Mucoromycetes</taxon>
        <taxon>Mucorales</taxon>
        <taxon>Cunninghamellaceae</taxon>
        <taxon>Hesseltinella</taxon>
    </lineage>
</organism>
<evidence type="ECO:0000256" key="12">
    <source>
        <dbReference type="PROSITE-ProRule" id="PRU00042"/>
    </source>
</evidence>
<feature type="domain" description="C2H2-type" evidence="14">
    <location>
        <begin position="11"/>
        <end position="38"/>
    </location>
</feature>
<dbReference type="GO" id="GO:0000978">
    <property type="term" value="F:RNA polymerase II cis-regulatory region sequence-specific DNA binding"/>
    <property type="evidence" value="ECO:0007669"/>
    <property type="project" value="TreeGrafter"/>
</dbReference>
<sequence length="196" mass="21732">MAKPTDPHRPFECHMCTKAFIRLEHRNRHIRTHTGEKPHACTFPGCEKRFSRSDELTRHSRIHTHPGKSAAKARRYHSRSCPTSPSLPRLQPLMPMSTNSSPRLVALDSPGLTSAANSPHDSDEDIISLPPLMCLSIGQSDEPPADQLVLPIPRHDYDLQSFHLPTSSLSNLSMLSSTAFEKSANHASSIAFLLDA</sequence>
<dbReference type="GO" id="GO:0005737">
    <property type="term" value="C:cytoplasm"/>
    <property type="evidence" value="ECO:0007669"/>
    <property type="project" value="TreeGrafter"/>
</dbReference>
<dbReference type="EMBL" id="MCGT01000027">
    <property type="protein sequence ID" value="ORX49106.1"/>
    <property type="molecule type" value="Genomic_DNA"/>
</dbReference>
<evidence type="ECO:0000256" key="10">
    <source>
        <dbReference type="ARBA" id="ARBA00023242"/>
    </source>
</evidence>
<keyword evidence="3" id="KW-0479">Metal-binding</keyword>
<gene>
    <name evidence="15" type="ORF">DM01DRAFT_1338290</name>
</gene>
<dbReference type="GO" id="GO:0000433">
    <property type="term" value="P:carbon catabolite repression of transcription from RNA polymerase II promoter by glucose"/>
    <property type="evidence" value="ECO:0007669"/>
    <property type="project" value="TreeGrafter"/>
</dbReference>
<evidence type="ECO:0000256" key="1">
    <source>
        <dbReference type="ARBA" id="ARBA00004123"/>
    </source>
</evidence>
<dbReference type="PANTHER" id="PTHR47428">
    <property type="entry name" value="REGULATORY PROTEIN MIG1-RELATED"/>
    <property type="match status" value="1"/>
</dbReference>
<dbReference type="PANTHER" id="PTHR47428:SF1">
    <property type="entry name" value="REGULATORY PROTEIN MIG1-RELATED"/>
    <property type="match status" value="1"/>
</dbReference>
<dbReference type="InterPro" id="IPR051007">
    <property type="entry name" value="creA/MIG_C2H2-ZnF"/>
</dbReference>
<evidence type="ECO:0000313" key="16">
    <source>
        <dbReference type="Proteomes" id="UP000242146"/>
    </source>
</evidence>
<keyword evidence="9" id="KW-0804">Transcription</keyword>
<comment type="similarity">
    <text evidence="11">Belongs to the creA/MIG C2H2-type zinc-finger protein family.</text>
</comment>
<dbReference type="SMART" id="SM00355">
    <property type="entry name" value="ZnF_C2H2"/>
    <property type="match status" value="2"/>
</dbReference>
<evidence type="ECO:0000256" key="13">
    <source>
        <dbReference type="SAM" id="MobiDB-lite"/>
    </source>
</evidence>
<comment type="subcellular location">
    <subcellularLocation>
        <location evidence="1">Nucleus</location>
    </subcellularLocation>
</comment>
<dbReference type="GO" id="GO:0005634">
    <property type="term" value="C:nucleus"/>
    <property type="evidence" value="ECO:0007669"/>
    <property type="project" value="UniProtKB-SubCell"/>
</dbReference>
<dbReference type="PROSITE" id="PS50157">
    <property type="entry name" value="ZINC_FINGER_C2H2_2"/>
    <property type="match status" value="2"/>
</dbReference>
<dbReference type="InterPro" id="IPR013087">
    <property type="entry name" value="Znf_C2H2_type"/>
</dbReference>
<keyword evidence="7" id="KW-0805">Transcription regulation</keyword>
<dbReference type="SUPFAM" id="SSF57667">
    <property type="entry name" value="beta-beta-alpha zinc fingers"/>
    <property type="match status" value="1"/>
</dbReference>
<evidence type="ECO:0000256" key="4">
    <source>
        <dbReference type="ARBA" id="ARBA00022737"/>
    </source>
</evidence>
<keyword evidence="5 12" id="KW-0863">Zinc-finger</keyword>
<keyword evidence="6" id="KW-0862">Zinc</keyword>
<evidence type="ECO:0000256" key="5">
    <source>
        <dbReference type="ARBA" id="ARBA00022771"/>
    </source>
</evidence>
<dbReference type="AlphaFoldDB" id="A0A1X2GBI0"/>
<comment type="caution">
    <text evidence="15">The sequence shown here is derived from an EMBL/GenBank/DDBJ whole genome shotgun (WGS) entry which is preliminary data.</text>
</comment>
<evidence type="ECO:0000256" key="7">
    <source>
        <dbReference type="ARBA" id="ARBA00023015"/>
    </source>
</evidence>
<keyword evidence="10" id="KW-0539">Nucleus</keyword>
<dbReference type="InterPro" id="IPR036236">
    <property type="entry name" value="Znf_C2H2_sf"/>
</dbReference>
<evidence type="ECO:0000256" key="2">
    <source>
        <dbReference type="ARBA" id="ARBA00022491"/>
    </source>
</evidence>
<dbReference type="Proteomes" id="UP000242146">
    <property type="component" value="Unassembled WGS sequence"/>
</dbReference>
<proteinExistence type="inferred from homology"/>